<name>A0AAX4P9I2_9CHLO</name>
<gene>
    <name evidence="2" type="ORF">HKI87_06g45700</name>
</gene>
<dbReference type="Pfam" id="PF04749">
    <property type="entry name" value="PLAC8"/>
    <property type="match status" value="1"/>
</dbReference>
<keyword evidence="3" id="KW-1185">Reference proteome</keyword>
<feature type="region of interest" description="Disordered" evidence="1">
    <location>
        <begin position="161"/>
        <end position="187"/>
    </location>
</feature>
<organism evidence="2 3">
    <name type="scientific">Chloropicon roscoffensis</name>
    <dbReference type="NCBI Taxonomy" id="1461544"/>
    <lineage>
        <taxon>Eukaryota</taxon>
        <taxon>Viridiplantae</taxon>
        <taxon>Chlorophyta</taxon>
        <taxon>Chloropicophyceae</taxon>
        <taxon>Chloropicales</taxon>
        <taxon>Chloropicaceae</taxon>
        <taxon>Chloropicon</taxon>
    </lineage>
</organism>
<protein>
    <submittedName>
        <fullName evidence="2">Uncharacterized protein</fullName>
    </submittedName>
</protein>
<reference evidence="2 3" key="1">
    <citation type="submission" date="2024-03" db="EMBL/GenBank/DDBJ databases">
        <title>Complete genome sequence of the green alga Chloropicon roscoffensis RCC1871.</title>
        <authorList>
            <person name="Lemieux C."/>
            <person name="Pombert J.-F."/>
            <person name="Otis C."/>
            <person name="Turmel M."/>
        </authorList>
    </citation>
    <scope>NUCLEOTIDE SEQUENCE [LARGE SCALE GENOMIC DNA]</scope>
    <source>
        <strain evidence="2 3">RCC1871</strain>
    </source>
</reference>
<evidence type="ECO:0000256" key="1">
    <source>
        <dbReference type="SAM" id="MobiDB-lite"/>
    </source>
</evidence>
<sequence length="187" mass="20211">MAAQQGGYHYQPATVAAPQHGAALPVSGEPVEWSTGLFACCDDCEVCCIGYFIPSILYGKNKESIAGQGNFTPDCCAFFWIHLFCSCAASCLSYNSRTEVRKAYNLKEQPCGDCCVHFWCVKCALCQEARELKLRGATPTNPLLRPVQVVPPPVVVPPAQQQMPGPAVGVPSPQQTPYQVTTNPLKS</sequence>
<evidence type="ECO:0000313" key="3">
    <source>
        <dbReference type="Proteomes" id="UP001472866"/>
    </source>
</evidence>
<proteinExistence type="predicted"/>
<dbReference type="InterPro" id="IPR006461">
    <property type="entry name" value="PLAC_motif_containing"/>
</dbReference>
<evidence type="ECO:0000313" key="2">
    <source>
        <dbReference type="EMBL" id="WZN63025.1"/>
    </source>
</evidence>
<dbReference type="NCBIfam" id="TIGR01571">
    <property type="entry name" value="A_thal_Cys_rich"/>
    <property type="match status" value="1"/>
</dbReference>
<feature type="compositionally biased region" description="Polar residues" evidence="1">
    <location>
        <begin position="172"/>
        <end position="187"/>
    </location>
</feature>
<dbReference type="EMBL" id="CP151506">
    <property type="protein sequence ID" value="WZN63025.1"/>
    <property type="molecule type" value="Genomic_DNA"/>
</dbReference>
<accession>A0AAX4P9I2</accession>
<dbReference type="AlphaFoldDB" id="A0AAX4P9I2"/>
<dbReference type="Proteomes" id="UP001472866">
    <property type="component" value="Chromosome 06"/>
</dbReference>
<dbReference type="PANTHER" id="PTHR15907">
    <property type="entry name" value="DUF614 FAMILY PROTEIN-RELATED"/>
    <property type="match status" value="1"/>
</dbReference>